<protein>
    <submittedName>
        <fullName evidence="1">Uncharacterized protein</fullName>
    </submittedName>
</protein>
<dbReference type="HOGENOM" id="CLU_3365289_0_0_9"/>
<sequence length="35" mass="4201">MNNRGELEIKIEILRKQLYEAYVDNAEYDDLLKIS</sequence>
<dbReference type="AlphaFoldDB" id="I0JRC0"/>
<dbReference type="Proteomes" id="UP000007397">
    <property type="component" value="Chromosome"/>
</dbReference>
<name>I0JRC0_HALH3</name>
<proteinExistence type="predicted"/>
<evidence type="ECO:0000313" key="1">
    <source>
        <dbReference type="EMBL" id="CCG46690.1"/>
    </source>
</evidence>
<gene>
    <name evidence="1" type="ordered locus">HBHAL_4349</name>
</gene>
<dbReference type="EMBL" id="HE717023">
    <property type="protein sequence ID" value="CCG46690.1"/>
    <property type="molecule type" value="Genomic_DNA"/>
</dbReference>
<dbReference type="KEGG" id="hhd:HBHAL_4349"/>
<accession>I0JRC0</accession>
<reference evidence="1 2" key="1">
    <citation type="journal article" date="2013" name="Environ. Microbiol.">
        <title>Chloride and organic osmolytes: a hybrid strategy to cope with elevated salinities by the moderately halophilic, chloride-dependent bacterium Halobacillus halophilus.</title>
        <authorList>
            <person name="Saum S.H."/>
            <person name="Pfeiffer F."/>
            <person name="Palm P."/>
            <person name="Rampp M."/>
            <person name="Schuster S.C."/>
            <person name="Muller V."/>
            <person name="Oesterhelt D."/>
        </authorList>
    </citation>
    <scope>NUCLEOTIDE SEQUENCE [LARGE SCALE GENOMIC DNA]</scope>
    <source>
        <strain evidence="2">ATCC 35676 / DSM 2266 / JCM 20832 / KCTC 3685 / LMG 17431 / NBRC 102448 / NCIMB 2269</strain>
    </source>
</reference>
<evidence type="ECO:0000313" key="2">
    <source>
        <dbReference type="Proteomes" id="UP000007397"/>
    </source>
</evidence>
<organism evidence="1 2">
    <name type="scientific">Halobacillus halophilus (strain ATCC 35676 / DSM 2266 / JCM 20832 / KCTC 3685 / LMG 17431 / NBRC 102448 / NCIMB 2269)</name>
    <name type="common">Sporosarcina halophila</name>
    <dbReference type="NCBI Taxonomy" id="866895"/>
    <lineage>
        <taxon>Bacteria</taxon>
        <taxon>Bacillati</taxon>
        <taxon>Bacillota</taxon>
        <taxon>Bacilli</taxon>
        <taxon>Bacillales</taxon>
        <taxon>Bacillaceae</taxon>
        <taxon>Halobacillus</taxon>
    </lineage>
</organism>
<keyword evidence="2" id="KW-1185">Reference proteome</keyword>